<evidence type="ECO:0000313" key="3">
    <source>
        <dbReference type="Proteomes" id="UP001596312"/>
    </source>
</evidence>
<dbReference type="AlphaFoldDB" id="A0ABD5V6J0"/>
<sequence length="314" mass="34051">MESKETPRIEAEGVSVTKRYEPEEFAVPTIAFEIRSTRSTAAEVRIEEPLPEGYPVEGVGFHPKYDSERWTAHPDGRLVFESRIEPETTVVTIYGLRIEDDEAAAAFMAEPDLTVRARSPEPDPAIEVVADGTGETLPVPVRLVEDRVTESPATPGGSVAAALAAELRAGVVSREDREALREALDAGGSESERVRVSHLQARVSDLEAYTAAFEGFLDENGIAEALVEELRNGLEELRADVEEFGTEVRALAGEQRSALDSVAVEIDALAAEVDDRGDVAADVDAVSDDLDALYNQVDELRAWREQMGAAFGGR</sequence>
<keyword evidence="3" id="KW-1185">Reference proteome</keyword>
<dbReference type="EMBL" id="JBHSXQ010000004">
    <property type="protein sequence ID" value="MFC6906441.1"/>
    <property type="molecule type" value="Genomic_DNA"/>
</dbReference>
<accession>A0ABD5V6J0</accession>
<gene>
    <name evidence="2" type="ORF">ACFQGH_14690</name>
</gene>
<dbReference type="RefSeq" id="WP_340605012.1">
    <property type="nucleotide sequence ID" value="NZ_JBBMXV010000004.1"/>
</dbReference>
<keyword evidence="1" id="KW-0175">Coiled coil</keyword>
<comment type="caution">
    <text evidence="2">The sequence shown here is derived from an EMBL/GenBank/DDBJ whole genome shotgun (WGS) entry which is preliminary data.</text>
</comment>
<evidence type="ECO:0000313" key="2">
    <source>
        <dbReference type="EMBL" id="MFC6906441.1"/>
    </source>
</evidence>
<evidence type="ECO:0000256" key="1">
    <source>
        <dbReference type="SAM" id="Coils"/>
    </source>
</evidence>
<name>A0ABD5V6J0_9EURY</name>
<dbReference type="Proteomes" id="UP001596312">
    <property type="component" value="Unassembled WGS sequence"/>
</dbReference>
<proteinExistence type="predicted"/>
<reference evidence="2 3" key="1">
    <citation type="journal article" date="2019" name="Int. J. Syst. Evol. Microbiol.">
        <title>The Global Catalogue of Microorganisms (GCM) 10K type strain sequencing project: providing services to taxonomists for standard genome sequencing and annotation.</title>
        <authorList>
            <consortium name="The Broad Institute Genomics Platform"/>
            <consortium name="The Broad Institute Genome Sequencing Center for Infectious Disease"/>
            <person name="Wu L."/>
            <person name="Ma J."/>
        </authorList>
    </citation>
    <scope>NUCLEOTIDE SEQUENCE [LARGE SCALE GENOMIC DNA]</scope>
    <source>
        <strain evidence="2 3">CGMCC 1.3240</strain>
    </source>
</reference>
<feature type="coiled-coil region" evidence="1">
    <location>
        <begin position="220"/>
        <end position="254"/>
    </location>
</feature>
<organism evidence="2 3">
    <name type="scientific">Halalkalicoccus tibetensis</name>
    <dbReference type="NCBI Taxonomy" id="175632"/>
    <lineage>
        <taxon>Archaea</taxon>
        <taxon>Methanobacteriati</taxon>
        <taxon>Methanobacteriota</taxon>
        <taxon>Stenosarchaea group</taxon>
        <taxon>Halobacteria</taxon>
        <taxon>Halobacteriales</taxon>
        <taxon>Halococcaceae</taxon>
        <taxon>Halalkalicoccus</taxon>
    </lineage>
</organism>
<protein>
    <submittedName>
        <fullName evidence="2">Uncharacterized protein</fullName>
    </submittedName>
</protein>